<gene>
    <name evidence="1" type="ORF">KIPB_016487</name>
</gene>
<dbReference type="Proteomes" id="UP000265618">
    <property type="component" value="Unassembled WGS sequence"/>
</dbReference>
<dbReference type="EMBL" id="BDIP01010115">
    <property type="protein sequence ID" value="GCA65191.1"/>
    <property type="molecule type" value="Genomic_DNA"/>
</dbReference>
<name>A0A391NVN5_9EUKA</name>
<keyword evidence="2" id="KW-1185">Reference proteome</keyword>
<organism evidence="1 2">
    <name type="scientific">Kipferlia bialata</name>
    <dbReference type="NCBI Taxonomy" id="797122"/>
    <lineage>
        <taxon>Eukaryota</taxon>
        <taxon>Metamonada</taxon>
        <taxon>Carpediemonas-like organisms</taxon>
        <taxon>Kipferlia</taxon>
    </lineage>
</organism>
<reference evidence="1 2" key="1">
    <citation type="journal article" date="2018" name="PLoS ONE">
        <title>The draft genome of Kipferlia bialata reveals reductive genome evolution in fornicate parasites.</title>
        <authorList>
            <person name="Tanifuji G."/>
            <person name="Takabayashi S."/>
            <person name="Kume K."/>
            <person name="Takagi M."/>
            <person name="Nakayama T."/>
            <person name="Kamikawa R."/>
            <person name="Inagaki Y."/>
            <person name="Hashimoto T."/>
        </authorList>
    </citation>
    <scope>NUCLEOTIDE SEQUENCE [LARGE SCALE GENOMIC DNA]</scope>
    <source>
        <strain evidence="1">NY0173</strain>
    </source>
</reference>
<proteinExistence type="predicted"/>
<feature type="non-terminal residue" evidence="1">
    <location>
        <position position="15"/>
    </location>
</feature>
<comment type="caution">
    <text evidence="1">The sequence shown here is derived from an EMBL/GenBank/DDBJ whole genome shotgun (WGS) entry which is preliminary data.</text>
</comment>
<evidence type="ECO:0000313" key="1">
    <source>
        <dbReference type="EMBL" id="GCA65191.1"/>
    </source>
</evidence>
<evidence type="ECO:0000313" key="2">
    <source>
        <dbReference type="Proteomes" id="UP000265618"/>
    </source>
</evidence>
<protein>
    <submittedName>
        <fullName evidence="1">Uncharacterized protein</fullName>
    </submittedName>
</protein>
<accession>A0A391NVN5</accession>
<sequence>MSLLRRLWFDMPKDK</sequence>